<dbReference type="PROSITE" id="PS51542">
    <property type="entry name" value="FYRN"/>
    <property type="match status" value="1"/>
</dbReference>
<feature type="compositionally biased region" description="Low complexity" evidence="16">
    <location>
        <begin position="435"/>
        <end position="450"/>
    </location>
</feature>
<feature type="domain" description="PHD-type" evidence="17">
    <location>
        <begin position="597"/>
        <end position="647"/>
    </location>
</feature>
<dbReference type="SMART" id="SM00317">
    <property type="entry name" value="SET"/>
    <property type="match status" value="1"/>
</dbReference>
<dbReference type="GO" id="GO:0042800">
    <property type="term" value="F:histone H3K4 methyltransferase activity"/>
    <property type="evidence" value="ECO:0007669"/>
    <property type="project" value="TreeGrafter"/>
</dbReference>
<evidence type="ECO:0000256" key="2">
    <source>
        <dbReference type="ARBA" id="ARBA00022553"/>
    </source>
</evidence>
<evidence type="ECO:0000259" key="18">
    <source>
        <dbReference type="PROSITE" id="PS50280"/>
    </source>
</evidence>
<feature type="compositionally biased region" description="Basic and acidic residues" evidence="16">
    <location>
        <begin position="1891"/>
        <end position="1902"/>
    </location>
</feature>
<keyword evidence="2" id="KW-0597">Phosphoprotein</keyword>
<dbReference type="SMART" id="SM00508">
    <property type="entry name" value="PostSET"/>
    <property type="match status" value="1"/>
</dbReference>
<evidence type="ECO:0000256" key="1">
    <source>
        <dbReference type="ARBA" id="ARBA00004123"/>
    </source>
</evidence>
<feature type="domain" description="PHD-type" evidence="17">
    <location>
        <begin position="546"/>
        <end position="600"/>
    </location>
</feature>
<dbReference type="SUPFAM" id="SSF57903">
    <property type="entry name" value="FYVE/PHD zinc finger"/>
    <property type="match status" value="4"/>
</dbReference>
<protein>
    <submittedName>
        <fullName evidence="21">Histone-lysine N-methyltransferase trr</fullName>
    </submittedName>
</protein>
<feature type="coiled-coil region" evidence="15">
    <location>
        <begin position="371"/>
        <end position="398"/>
    </location>
</feature>
<dbReference type="PANTHER" id="PTHR45888:SF6">
    <property type="entry name" value="HL01030P-RELATED"/>
    <property type="match status" value="1"/>
</dbReference>
<feature type="compositionally biased region" description="Polar residues" evidence="16">
    <location>
        <begin position="1221"/>
        <end position="1251"/>
    </location>
</feature>
<dbReference type="CDD" id="cd15509">
    <property type="entry name" value="PHD1_KMT2C_like"/>
    <property type="match status" value="1"/>
</dbReference>
<feature type="domain" description="PHD-type" evidence="17">
    <location>
        <begin position="298"/>
        <end position="352"/>
    </location>
</feature>
<evidence type="ECO:0000256" key="11">
    <source>
        <dbReference type="ARBA" id="ARBA00023015"/>
    </source>
</evidence>
<dbReference type="GO" id="GO:0044666">
    <property type="term" value="C:MLL3/4 complex"/>
    <property type="evidence" value="ECO:0007669"/>
    <property type="project" value="TreeGrafter"/>
</dbReference>
<dbReference type="InterPro" id="IPR011011">
    <property type="entry name" value="Znf_FYVE_PHD"/>
</dbReference>
<feature type="compositionally biased region" description="Polar residues" evidence="16">
    <location>
        <begin position="469"/>
        <end position="486"/>
    </location>
</feature>
<keyword evidence="9" id="KW-0862">Zinc</keyword>
<feature type="compositionally biased region" description="Basic residues" evidence="16">
    <location>
        <begin position="451"/>
        <end position="466"/>
    </location>
</feature>
<dbReference type="PROSITE" id="PS50280">
    <property type="entry name" value="SET"/>
    <property type="match status" value="1"/>
</dbReference>
<feature type="region of interest" description="Disordered" evidence="16">
    <location>
        <begin position="1868"/>
        <end position="1933"/>
    </location>
</feature>
<dbReference type="SMART" id="SM00541">
    <property type="entry name" value="FYRN"/>
    <property type="match status" value="1"/>
</dbReference>
<evidence type="ECO:0000256" key="8">
    <source>
        <dbReference type="ARBA" id="ARBA00022771"/>
    </source>
</evidence>
<dbReference type="InterPro" id="IPR036910">
    <property type="entry name" value="HMG_box_dom_sf"/>
</dbReference>
<dbReference type="Pfam" id="PF00628">
    <property type="entry name" value="PHD"/>
    <property type="match status" value="3"/>
</dbReference>
<feature type="compositionally biased region" description="Basic and acidic residues" evidence="16">
    <location>
        <begin position="1252"/>
        <end position="1261"/>
    </location>
</feature>
<dbReference type="SMART" id="SM00249">
    <property type="entry name" value="PHD"/>
    <property type="match status" value="7"/>
</dbReference>
<dbReference type="PROSITE" id="PS51543">
    <property type="entry name" value="FYRC"/>
    <property type="match status" value="1"/>
</dbReference>
<evidence type="ECO:0000259" key="19">
    <source>
        <dbReference type="PROSITE" id="PS50868"/>
    </source>
</evidence>
<evidence type="ECO:0000256" key="10">
    <source>
        <dbReference type="ARBA" id="ARBA00022853"/>
    </source>
</evidence>
<organism evidence="21">
    <name type="scientific">Brachionus koreanus</name>
    <dbReference type="NCBI Taxonomy" id="1199090"/>
    <lineage>
        <taxon>Eukaryota</taxon>
        <taxon>Metazoa</taxon>
        <taxon>Spiralia</taxon>
        <taxon>Gnathifera</taxon>
        <taxon>Rotifera</taxon>
        <taxon>Eurotatoria</taxon>
        <taxon>Monogononta</taxon>
        <taxon>Pseudotrocha</taxon>
        <taxon>Ploima</taxon>
        <taxon>Brachionidae</taxon>
        <taxon>Brachionus</taxon>
    </lineage>
</organism>
<keyword evidence="13" id="KW-0539">Nucleus</keyword>
<evidence type="ECO:0000256" key="6">
    <source>
        <dbReference type="ARBA" id="ARBA00022723"/>
    </source>
</evidence>
<feature type="compositionally biased region" description="Low complexity" evidence="16">
    <location>
        <begin position="1195"/>
        <end position="1211"/>
    </location>
</feature>
<evidence type="ECO:0000256" key="4">
    <source>
        <dbReference type="ARBA" id="ARBA00022679"/>
    </source>
</evidence>
<dbReference type="Gene3D" id="2.170.270.10">
    <property type="entry name" value="SET domain"/>
    <property type="match status" value="1"/>
</dbReference>
<keyword evidence="5" id="KW-0949">S-adenosyl-L-methionine</keyword>
<evidence type="ECO:0000256" key="14">
    <source>
        <dbReference type="PROSITE-ProRule" id="PRU00146"/>
    </source>
</evidence>
<dbReference type="SMART" id="SM00542">
    <property type="entry name" value="FYRC"/>
    <property type="match status" value="1"/>
</dbReference>
<dbReference type="InterPro" id="IPR046341">
    <property type="entry name" value="SET_dom_sf"/>
</dbReference>
<dbReference type="PROSITE" id="PS50868">
    <property type="entry name" value="POST_SET"/>
    <property type="match status" value="1"/>
</dbReference>
<sequence length="2842" mass="325698">MSQNDTNLNQNNQRPQSITFLKNNSQMIINAYPNEIANPSFVKSSGPICSQQNELCCVLCGLGENSMLSLGKLHKFKSTFHFNSNNFINLKNFLLNSNLNESNNSKITTHNYKSSKLKVSMLLKLGVKAIPQVLLNDISKIGWTMDLNIKNTDIFDLINDCFCVHFNCFMWSVDIQFDSNSHPINIDKIVFESLTKKCSLCDLYGASVKCLVPECTQIFHYSCSVLAGSYQNLLTHRILCPDHINQSNLYFNNKCLLCDFSDPISEQLFCTNCGYCYHSKCLSPQIEINPLIRIGWQCPECKICQSCHKRENDTKIVICENCDKCYHSYCLKNEIFMLKNSPGWKCDPCKRELSLTRACLSCKGLVFKDSIECLCETCQEIKRNLNQENNKKRSVKDLLELSRSQTNISQSIPKKELVNDLNANISVKFESQAQSVSKPISSASSKPNIATKKKQIPKKNQNKIAKRSGQASNNQVGISTRGTRSRNSGKDPKTDQNKRIEEEYDLQKKKNSGNEEGSIGTIKRDEDDHHAVTVISSLNDSFNLKQDMCLSCGSFGKGDSGVVLPCSQCGQCFHSFCAGINGLSDIMLQKGWRCLDCTVCEGCGKATDESRLLLCDDCDISYHIYCLDPPLDQVPQGNWKCKWCVKCTKCGSRSPGKDLEWKNNYTECAICYSLNCCQICEANYNESDIIGKCIKCERWSHVNCRMQITDEDAEKKYGNFFKCSKCCDLDKADKKLNSKYSKNIENNQNEPLLFMEEIINMSRRCQIDEGTFLTDLGAELIKKIKIKPLPCARRRPIKTNIINTEFDTNKILDENSQSSIDDKPESVHDELNGEIESGNFVPSDIKKQTAPPKRQINFGLGGFYVKSRRIKSQPLSQADGNESNENENKVQKRKKKYTYEDMIPSYMQEAFFGINTLYTCQDIDNNFDEPFEKFVQNNQKIEVHKVNLDENLFKLAQQNKKESLELGIEDFLDGDIVSILLNENRNLMDFNPENDLGHKNRSNDEKIFDEELFHQITNSESGQKSSPVDEYLNLNHTSEPYEHKECPDTMNDNRNIDDLARQFKESTHKYASNQAHSSMSSMEMYNNNSEFLNIQEPLMHKASNFMTEQVIRPAQIEQPKINQNQYNFIMNHKMEQNQAPNSQNIVFQNAKYQTYPGENVSYQHQQPHQAQAQENRNFSAHQLQQAQETRSFNNQQIQQQLQLQQQTQVLPSPQPKPSETPIESQISFDEQESSNDCFNNSGSKTNQNAQSKENKEDLSKHQKMLEKYAEDEDLGEMATQAMPLYSNINFPNLKNEIKDVQERYRYVNKIWRKLDSQVKLDYINKSRQNRYKKKSDEKVANKAKARVKSPMNSDAENLQSRSATPSISMEDTNENSQTNHPHNASVNQIGHGQILLCQVPPNQQLSQNQNQNQMKQMDQIIHHHLQQQQLQQQQQQMSNKQEKITIKSYLSNQMNANMSTTNSNISNQFQFSAPVANQLHERNEQSDMKKTETVSDHIDSIIEQVVAGYGTIPSEIDWDDEETNSSFKEFVLSQTENQSNSSNDKPTKSKKKANKSSEDNGQSKSTKSKKRQKNDAEGVNLQPNQSCNQMQTMVNQINQFGQQNSQMIDHSKLNINQRPIITNSATKINEILLINSHSQQQNTSQNFHQLNQNNNVFFIPATNQFSMQDSQPASLNSIPCSDDSLKKILPFSGNELVLEAPTQNQSYNIQDLKKNIMVKNILVSPNEHQISQQQQQHQPQQQNNIQTISQSNNLKFLQLDGQIDEFDQSKGQPQMSTSSHMVNNGENSQNFHKQELHLNSKLNNKVVINHELLSSYGITYNPNTQSSTYSQTASGQDPQNFAIMNQSYLNKGDNTLLKQLLNTAPKNALPEQKPEIKTENIPPTAQVANNDKSKKPKSEKPRTQKPKQPNKLLSDLKNKIESNINEDENPRKRKNIKANQEINNEMLMNKILDELKSFGLLSMCQPEIDHSDEIYQNVNLPEKDHLLKFRHYNLKHIGELYNLKISIEPYEYKENILEEIENKLTLYNKKSVQQSVKICSANLSNPPNVDTSRELLADSCNRLGRLLENESSCEKIFDEDSNMTDYSGQILFKQPSSPRIELQSNQIKKETAEVTHNGDMVRTTFKLSHKAGLNFKETVEKMSEILNIDMPSIMDLGKIVKYETKLNENHKTNANHETLYTMQSLANIKFNTCSFCECFINEEKENLDKKILFCSKYCRMSFKKLLNLKQLKSQNQDINSTAVSIKSEFLPKKEKRLLKWSRDLIKNLSDSENITESGKFELMKANGNDDHRKCVFCKQNGDLEQNGPCRLLSLDMDKWSHLNCALWSDEVYEIMNGALINVEIAFKKSQNQQCCYCHEKGASLRCFSPKCNCFYHFPCAVKDKCAFNQDKTIYCSTHSCKALNENRLTDLSVKRSVWIQRDEVAQIQSFMNRDFDDNAYAIRIGSLILHNIGQLLPHQLATGGYNTRDYIYPVGYRATRIYWSTKSCLKRCHYLCSIEEVDGKPEFSVTITEETGEKEVIVDKSPTDIWKRILEKVEIMRKNFDLVKLFPNYFSGEYMYGLTEPHIIRLVESLPGVETLTNYAFKFGKLQLLDMPLAINPTGCARSEPKLRTHFIKSRTLTCPTMVPNSVHRSESNASNSNGFNQNQINDNVYEKIQDLSDDDEFVKLTTDSDNVGSVAYSKQFFQSKSSQFRKLKAEWRQNVYLAKSKIQGLGLFAARDLEKNTMIIEYIGELIRNEVANRREKLYESQNRGIYMFRLNDELVVDATISGGLARYINHCCDPNCVAETVTVEKEQKIIIIANRKILKGEEFTYDYQFEFEDESSKIQCLCGSANCKKWMN</sequence>
<accession>A0A4Y6EQY0</accession>
<dbReference type="Pfam" id="PF13771">
    <property type="entry name" value="zf-HC5HC2H"/>
    <property type="match status" value="2"/>
</dbReference>
<dbReference type="FunFam" id="3.30.40.10:FF:000852">
    <property type="entry name" value="Histone-lysine N-methyltransferase 2C"/>
    <property type="match status" value="1"/>
</dbReference>
<feature type="compositionally biased region" description="Polar residues" evidence="16">
    <location>
        <begin position="1182"/>
        <end position="1194"/>
    </location>
</feature>
<evidence type="ECO:0000256" key="3">
    <source>
        <dbReference type="ARBA" id="ARBA00022603"/>
    </source>
</evidence>
<keyword evidence="3 21" id="KW-0489">Methyltransferase</keyword>
<feature type="compositionally biased region" description="Polar residues" evidence="16">
    <location>
        <begin position="1881"/>
        <end position="1890"/>
    </location>
</feature>
<keyword evidence="12" id="KW-0804">Transcription</keyword>
<reference evidence="21" key="1">
    <citation type="submission" date="2018-11" db="EMBL/GenBank/DDBJ databases">
        <authorList>
            <person name="Kim M.-S."/>
            <person name="Lee Y.-H."/>
            <person name="Lee J.-S."/>
        </authorList>
    </citation>
    <scope>NUCLEOTIDE SEQUENCE</scope>
</reference>
<feature type="domain" description="Post-SET" evidence="19">
    <location>
        <begin position="2826"/>
        <end position="2842"/>
    </location>
</feature>
<dbReference type="EMBL" id="MK234821">
    <property type="protein sequence ID" value="QDF21445.1"/>
    <property type="molecule type" value="mRNA"/>
</dbReference>
<evidence type="ECO:0000256" key="15">
    <source>
        <dbReference type="SAM" id="Coils"/>
    </source>
</evidence>
<feature type="region of interest" description="Disordered" evidence="16">
    <location>
        <begin position="1532"/>
        <end position="1585"/>
    </location>
</feature>
<dbReference type="Pfam" id="PF05965">
    <property type="entry name" value="FYRC"/>
    <property type="match status" value="1"/>
</dbReference>
<dbReference type="Gene3D" id="1.10.30.10">
    <property type="entry name" value="High mobility group box domain"/>
    <property type="match status" value="1"/>
</dbReference>
<feature type="region of interest" description="Disordered" evidence="16">
    <location>
        <begin position="1329"/>
        <end position="1386"/>
    </location>
</feature>
<dbReference type="InterPro" id="IPR003616">
    <property type="entry name" value="Post-SET_dom"/>
</dbReference>
<dbReference type="InterPro" id="IPR003889">
    <property type="entry name" value="FYrich_C"/>
</dbReference>
<dbReference type="InterPro" id="IPR034732">
    <property type="entry name" value="EPHD"/>
</dbReference>
<dbReference type="GO" id="GO:0032259">
    <property type="term" value="P:methylation"/>
    <property type="evidence" value="ECO:0007669"/>
    <property type="project" value="UniProtKB-KW"/>
</dbReference>
<dbReference type="FunFam" id="3.30.40.10:FF:000002">
    <property type="entry name" value="Histone-lysine N-methyltransferase"/>
    <property type="match status" value="1"/>
</dbReference>
<dbReference type="PROSITE" id="PS50016">
    <property type="entry name" value="ZF_PHD_2"/>
    <property type="match status" value="3"/>
</dbReference>
<dbReference type="InterPro" id="IPR001214">
    <property type="entry name" value="SET_dom"/>
</dbReference>
<name>A0A4Y6EQY0_9BILA</name>
<keyword evidence="4 21" id="KW-0808">Transferase</keyword>
<feature type="region of interest" description="Disordered" evidence="16">
    <location>
        <begin position="1182"/>
        <end position="1261"/>
    </location>
</feature>
<dbReference type="InterPro" id="IPR003888">
    <property type="entry name" value="FYrich_N"/>
</dbReference>
<evidence type="ECO:0000256" key="5">
    <source>
        <dbReference type="ARBA" id="ARBA00022691"/>
    </source>
</evidence>
<dbReference type="InterPro" id="IPR013083">
    <property type="entry name" value="Znf_RING/FYVE/PHD"/>
</dbReference>
<comment type="subcellular location">
    <subcellularLocation>
        <location evidence="1">Nucleus</location>
    </subcellularLocation>
</comment>
<evidence type="ECO:0000256" key="7">
    <source>
        <dbReference type="ARBA" id="ARBA00022737"/>
    </source>
</evidence>
<feature type="compositionally biased region" description="Polar residues" evidence="16">
    <location>
        <begin position="1350"/>
        <end position="1386"/>
    </location>
</feature>
<keyword evidence="10" id="KW-0156">Chromatin regulator</keyword>
<dbReference type="SUPFAM" id="SSF82199">
    <property type="entry name" value="SET domain"/>
    <property type="match status" value="1"/>
</dbReference>
<feature type="domain" description="PHD-type" evidence="20">
    <location>
        <begin position="2291"/>
        <end position="2399"/>
    </location>
</feature>
<dbReference type="CDD" id="cd15513">
    <property type="entry name" value="PHD5_KMT2C_like"/>
    <property type="match status" value="1"/>
</dbReference>
<evidence type="ECO:0000256" key="9">
    <source>
        <dbReference type="ARBA" id="ARBA00022833"/>
    </source>
</evidence>
<dbReference type="Pfam" id="PF00856">
    <property type="entry name" value="SET"/>
    <property type="match status" value="1"/>
</dbReference>
<feature type="compositionally biased region" description="Polar residues" evidence="16">
    <location>
        <begin position="873"/>
        <end position="883"/>
    </location>
</feature>
<proteinExistence type="evidence at transcript level"/>
<dbReference type="PROSITE" id="PS51805">
    <property type="entry name" value="EPHD"/>
    <property type="match status" value="2"/>
</dbReference>
<dbReference type="InterPro" id="IPR001965">
    <property type="entry name" value="Znf_PHD"/>
</dbReference>
<dbReference type="CDD" id="cd19171">
    <property type="entry name" value="SET_KMT2C_2D"/>
    <property type="match status" value="1"/>
</dbReference>
<dbReference type="PANTHER" id="PTHR45888">
    <property type="entry name" value="HL01030P-RELATED"/>
    <property type="match status" value="1"/>
</dbReference>
<feature type="compositionally biased region" description="Basic and acidic residues" evidence="16">
    <location>
        <begin position="488"/>
        <end position="508"/>
    </location>
</feature>
<feature type="region of interest" description="Disordered" evidence="16">
    <location>
        <begin position="432"/>
        <end position="524"/>
    </location>
</feature>
<evidence type="ECO:0000259" key="17">
    <source>
        <dbReference type="PROSITE" id="PS50016"/>
    </source>
</evidence>
<keyword evidence="8 14" id="KW-0863">Zinc-finger</keyword>
<dbReference type="GO" id="GO:0008270">
    <property type="term" value="F:zinc ion binding"/>
    <property type="evidence" value="ECO:0007669"/>
    <property type="project" value="UniProtKB-KW"/>
</dbReference>
<keyword evidence="7" id="KW-0677">Repeat</keyword>
<dbReference type="Gene3D" id="3.30.40.10">
    <property type="entry name" value="Zinc/RING finger domain, C3HC4 (zinc finger)"/>
    <property type="match status" value="4"/>
</dbReference>
<dbReference type="InterPro" id="IPR019787">
    <property type="entry name" value="Znf_PHD-finger"/>
</dbReference>
<dbReference type="GO" id="GO:0045944">
    <property type="term" value="P:positive regulation of transcription by RNA polymerase II"/>
    <property type="evidence" value="ECO:0007669"/>
    <property type="project" value="TreeGrafter"/>
</dbReference>
<evidence type="ECO:0000256" key="16">
    <source>
        <dbReference type="SAM" id="MobiDB-lite"/>
    </source>
</evidence>
<dbReference type="Pfam" id="PF05964">
    <property type="entry name" value="FYRN"/>
    <property type="match status" value="1"/>
</dbReference>
<evidence type="ECO:0000259" key="20">
    <source>
        <dbReference type="PROSITE" id="PS51805"/>
    </source>
</evidence>
<dbReference type="GO" id="GO:0003713">
    <property type="term" value="F:transcription coactivator activity"/>
    <property type="evidence" value="ECO:0007669"/>
    <property type="project" value="TreeGrafter"/>
</dbReference>
<keyword evidence="6" id="KW-0479">Metal-binding</keyword>
<feature type="domain" description="SET" evidence="18">
    <location>
        <begin position="2702"/>
        <end position="2818"/>
    </location>
</feature>
<feature type="domain" description="PHD-type" evidence="20">
    <location>
        <begin position="116"/>
        <end position="244"/>
    </location>
</feature>
<feature type="region of interest" description="Disordered" evidence="16">
    <location>
        <begin position="873"/>
        <end position="893"/>
    </location>
</feature>
<keyword evidence="15" id="KW-0175">Coiled coil</keyword>
<evidence type="ECO:0000313" key="21">
    <source>
        <dbReference type="EMBL" id="QDF21445.1"/>
    </source>
</evidence>
<evidence type="ECO:0000256" key="12">
    <source>
        <dbReference type="ARBA" id="ARBA00023163"/>
    </source>
</evidence>
<dbReference type="FunFam" id="2.170.270.10:FF:000003">
    <property type="entry name" value="Histone-lysine N-methyltransferase"/>
    <property type="match status" value="1"/>
</dbReference>
<keyword evidence="11" id="KW-0805">Transcription regulation</keyword>
<dbReference type="Gene3D" id="3.30.160.360">
    <property type="match status" value="1"/>
</dbReference>
<evidence type="ECO:0000256" key="13">
    <source>
        <dbReference type="ARBA" id="ARBA00023242"/>
    </source>
</evidence>